<protein>
    <submittedName>
        <fullName evidence="1">Unannotated protein</fullName>
    </submittedName>
</protein>
<name>A0A6J6XNG1_9ZZZZ</name>
<gene>
    <name evidence="1" type="ORF">UFOPK3004_00437</name>
</gene>
<dbReference type="EMBL" id="CAFAAL010000023">
    <property type="protein sequence ID" value="CAB4797224.1"/>
    <property type="molecule type" value="Genomic_DNA"/>
</dbReference>
<reference evidence="1" key="1">
    <citation type="submission" date="2020-05" db="EMBL/GenBank/DDBJ databases">
        <authorList>
            <person name="Chiriac C."/>
            <person name="Salcher M."/>
            <person name="Ghai R."/>
            <person name="Kavagutti S V."/>
        </authorList>
    </citation>
    <scope>NUCLEOTIDE SEQUENCE</scope>
</reference>
<evidence type="ECO:0000313" key="1">
    <source>
        <dbReference type="EMBL" id="CAB4797224.1"/>
    </source>
</evidence>
<proteinExistence type="predicted"/>
<sequence length="82" mass="9309">MLHTEVVVLEIDVEVREDEAVLDELPNDARHFVAIEFDDGVINLNFGHGAPPGAVAARRPRVMSLVLYLSTLARWRLRWRSS</sequence>
<accession>A0A6J6XNG1</accession>
<dbReference type="AlphaFoldDB" id="A0A6J6XNG1"/>
<organism evidence="1">
    <name type="scientific">freshwater metagenome</name>
    <dbReference type="NCBI Taxonomy" id="449393"/>
    <lineage>
        <taxon>unclassified sequences</taxon>
        <taxon>metagenomes</taxon>
        <taxon>ecological metagenomes</taxon>
    </lineage>
</organism>